<dbReference type="AlphaFoldDB" id="A0A6J4ED86"/>
<evidence type="ECO:0000313" key="3">
    <source>
        <dbReference type="Proteomes" id="UP000509383"/>
    </source>
</evidence>
<sequence length="62" mass="7133">MDFQFYRFFAWFFGLLFWVMFAFAWLAADQRDELRSKALTGAIGDGSRVTLECVQVGRSGAK</sequence>
<organism evidence="2 3">
    <name type="scientific">Pseudomonas tohonis</name>
    <dbReference type="NCBI Taxonomy" id="2725477"/>
    <lineage>
        <taxon>Bacteria</taxon>
        <taxon>Pseudomonadati</taxon>
        <taxon>Pseudomonadota</taxon>
        <taxon>Gammaproteobacteria</taxon>
        <taxon>Pseudomonadales</taxon>
        <taxon>Pseudomonadaceae</taxon>
        <taxon>Pseudomonas</taxon>
    </lineage>
</organism>
<keyword evidence="1" id="KW-0812">Transmembrane</keyword>
<reference evidence="2 3" key="1">
    <citation type="submission" date="2020-05" db="EMBL/GenBank/DDBJ databases">
        <title>Characterization of novel class B3 metallo-beta-lactamase from novel Pseudomonas species.</title>
        <authorList>
            <person name="Yamada K."/>
            <person name="Aoki K."/>
            <person name="Ishii Y."/>
        </authorList>
    </citation>
    <scope>NUCLEOTIDE SEQUENCE [LARGE SCALE GENOMIC DNA]</scope>
    <source>
        <strain evidence="2 3">TUM18999</strain>
    </source>
</reference>
<dbReference type="RefSeq" id="WP_173178621.1">
    <property type="nucleotide sequence ID" value="NZ_AP023189.1"/>
</dbReference>
<evidence type="ECO:0000313" key="2">
    <source>
        <dbReference type="EMBL" id="BCG27590.1"/>
    </source>
</evidence>
<dbReference type="Proteomes" id="UP000509383">
    <property type="component" value="Chromosome"/>
</dbReference>
<dbReference type="EMBL" id="AP023189">
    <property type="protein sequence ID" value="BCG27590.1"/>
    <property type="molecule type" value="Genomic_DNA"/>
</dbReference>
<evidence type="ECO:0000256" key="1">
    <source>
        <dbReference type="SAM" id="Phobius"/>
    </source>
</evidence>
<name>A0A6J4ED86_9PSED</name>
<gene>
    <name evidence="2" type="ORF">TUM18999_57810</name>
</gene>
<accession>A0A6J4ED86</accession>
<feature type="transmembrane region" description="Helical" evidence="1">
    <location>
        <begin position="6"/>
        <end position="28"/>
    </location>
</feature>
<keyword evidence="1" id="KW-1133">Transmembrane helix</keyword>
<keyword evidence="1" id="KW-0472">Membrane</keyword>
<protein>
    <submittedName>
        <fullName evidence="2">Uncharacterized protein</fullName>
    </submittedName>
</protein>
<proteinExistence type="predicted"/>
<dbReference type="KEGG" id="ptw:TUM18999_57810"/>